<comment type="caution">
    <text evidence="8">The sequence shown here is derived from an EMBL/GenBank/DDBJ whole genome shotgun (WGS) entry which is preliminary data.</text>
</comment>
<keyword evidence="5 6" id="KW-0472">Membrane</keyword>
<proteinExistence type="predicted"/>
<keyword evidence="3 6" id="KW-0812">Transmembrane</keyword>
<feature type="transmembrane region" description="Helical" evidence="6">
    <location>
        <begin position="12"/>
        <end position="32"/>
    </location>
</feature>
<dbReference type="InterPro" id="IPR019264">
    <property type="entry name" value="DUF2179"/>
</dbReference>
<feature type="transmembrane region" description="Helical" evidence="6">
    <location>
        <begin position="115"/>
        <end position="135"/>
    </location>
</feature>
<name>A0A396ACW9_9FIRM</name>
<evidence type="ECO:0000256" key="1">
    <source>
        <dbReference type="ARBA" id="ARBA00004651"/>
    </source>
</evidence>
<protein>
    <submittedName>
        <fullName evidence="8">YitT family protein</fullName>
    </submittedName>
</protein>
<organism evidence="8 9">
    <name type="scientific">Roseburia inulinivorans</name>
    <dbReference type="NCBI Taxonomy" id="360807"/>
    <lineage>
        <taxon>Bacteria</taxon>
        <taxon>Bacillati</taxon>
        <taxon>Bacillota</taxon>
        <taxon>Clostridia</taxon>
        <taxon>Lachnospirales</taxon>
        <taxon>Lachnospiraceae</taxon>
        <taxon>Roseburia</taxon>
    </lineage>
</organism>
<dbReference type="Pfam" id="PF10035">
    <property type="entry name" value="DUF2179"/>
    <property type="match status" value="1"/>
</dbReference>
<dbReference type="GO" id="GO:0005886">
    <property type="term" value="C:plasma membrane"/>
    <property type="evidence" value="ECO:0007669"/>
    <property type="project" value="UniProtKB-SubCell"/>
</dbReference>
<dbReference type="AlphaFoldDB" id="A0A396ACW9"/>
<dbReference type="PIRSF" id="PIRSF006483">
    <property type="entry name" value="Membrane_protein_YitT"/>
    <property type="match status" value="1"/>
</dbReference>
<evidence type="ECO:0000256" key="5">
    <source>
        <dbReference type="ARBA" id="ARBA00023136"/>
    </source>
</evidence>
<evidence type="ECO:0000256" key="3">
    <source>
        <dbReference type="ARBA" id="ARBA00022692"/>
    </source>
</evidence>
<dbReference type="Gene3D" id="3.30.70.120">
    <property type="match status" value="1"/>
</dbReference>
<dbReference type="EMBL" id="QSIQ01000014">
    <property type="protein sequence ID" value="RHD03055.1"/>
    <property type="molecule type" value="Genomic_DNA"/>
</dbReference>
<dbReference type="PANTHER" id="PTHR33545">
    <property type="entry name" value="UPF0750 MEMBRANE PROTEIN YITT-RELATED"/>
    <property type="match status" value="1"/>
</dbReference>
<dbReference type="InterPro" id="IPR015867">
    <property type="entry name" value="N-reg_PII/ATP_PRibTrfase_C"/>
</dbReference>
<evidence type="ECO:0000256" key="6">
    <source>
        <dbReference type="SAM" id="Phobius"/>
    </source>
</evidence>
<dbReference type="Pfam" id="PF02588">
    <property type="entry name" value="YitT_membrane"/>
    <property type="match status" value="1"/>
</dbReference>
<evidence type="ECO:0000313" key="8">
    <source>
        <dbReference type="EMBL" id="RHD03055.1"/>
    </source>
</evidence>
<gene>
    <name evidence="8" type="ORF">DW813_10060</name>
</gene>
<keyword evidence="4 6" id="KW-1133">Transmembrane helix</keyword>
<dbReference type="CDD" id="cd16380">
    <property type="entry name" value="YitT_C"/>
    <property type="match status" value="1"/>
</dbReference>
<keyword evidence="2" id="KW-1003">Cell membrane</keyword>
<dbReference type="RefSeq" id="WP_118093092.1">
    <property type="nucleotide sequence ID" value="NZ_QSIQ01000014.1"/>
</dbReference>
<accession>A0A396ACW9</accession>
<dbReference type="InterPro" id="IPR003740">
    <property type="entry name" value="YitT"/>
</dbReference>
<reference evidence="8 9" key="1">
    <citation type="submission" date="2018-08" db="EMBL/GenBank/DDBJ databases">
        <title>A genome reference for cultivated species of the human gut microbiota.</title>
        <authorList>
            <person name="Zou Y."/>
            <person name="Xue W."/>
            <person name="Luo G."/>
        </authorList>
    </citation>
    <scope>NUCLEOTIDE SEQUENCE [LARGE SCALE GENOMIC DNA]</scope>
    <source>
        <strain evidence="8 9">AM32-8LB</strain>
    </source>
</reference>
<evidence type="ECO:0000256" key="4">
    <source>
        <dbReference type="ARBA" id="ARBA00022989"/>
    </source>
</evidence>
<feature type="domain" description="DUF2179" evidence="7">
    <location>
        <begin position="229"/>
        <end position="283"/>
    </location>
</feature>
<dbReference type="InterPro" id="IPR051461">
    <property type="entry name" value="UPF0750_membrane"/>
</dbReference>
<evidence type="ECO:0000256" key="2">
    <source>
        <dbReference type="ARBA" id="ARBA00022475"/>
    </source>
</evidence>
<feature type="transmembrane region" description="Helical" evidence="6">
    <location>
        <begin position="86"/>
        <end position="103"/>
    </location>
</feature>
<dbReference type="PANTHER" id="PTHR33545:SF9">
    <property type="entry name" value="UPF0750 MEMBRANE PROTEIN YITE"/>
    <property type="match status" value="1"/>
</dbReference>
<sequence length="293" mass="32167">MQKLINKRSIVIDYLMMIVGTGLLAAAIQCLYDPIGLVTGGFTGLAIVIKAVTERFVPGGIPLWLTNIGLNVPLFFLTLKFKGKRFIWRTVVGTVLLSAWIYVIPAIDLTQQDYFLAAIFGGVIGGAGMGLILLARSTTGGTELLAVLIQHFIRHYSVVQIMQVLDAMIVLTGLYLFGIKAAMYAIVAIFVTTKVSDGLMEGFKYSKSAFIITDQYEKVAKKILLELDRGATGLYAKGMYSGDEKCMLYCVVSKKQIVELKDIVASVDPDAFVIVSDVREVLGEGFLEYHKNR</sequence>
<evidence type="ECO:0000313" key="9">
    <source>
        <dbReference type="Proteomes" id="UP000266391"/>
    </source>
</evidence>
<feature type="transmembrane region" description="Helical" evidence="6">
    <location>
        <begin position="61"/>
        <end position="79"/>
    </location>
</feature>
<evidence type="ECO:0000259" key="7">
    <source>
        <dbReference type="Pfam" id="PF10035"/>
    </source>
</evidence>
<comment type="subcellular location">
    <subcellularLocation>
        <location evidence="1">Cell membrane</location>
        <topology evidence="1">Multi-pass membrane protein</topology>
    </subcellularLocation>
</comment>
<dbReference type="Proteomes" id="UP000266391">
    <property type="component" value="Unassembled WGS sequence"/>
</dbReference>